<accession>A0A6S7EPL4</accession>
<proteinExistence type="predicted"/>
<keyword evidence="4" id="KW-1185">Reference proteome</keyword>
<feature type="transmembrane region" description="Helical" evidence="2">
    <location>
        <begin position="98"/>
        <end position="119"/>
    </location>
</feature>
<dbReference type="AlphaFoldDB" id="A0A6S7EPL4"/>
<protein>
    <submittedName>
        <fullName evidence="3">Uncharacterized protein</fullName>
    </submittedName>
</protein>
<reference evidence="3 4" key="1">
    <citation type="submission" date="2020-04" db="EMBL/GenBank/DDBJ databases">
        <authorList>
            <person name="De Canck E."/>
        </authorList>
    </citation>
    <scope>NUCLEOTIDE SEQUENCE [LARGE SCALE GENOMIC DNA]</scope>
    <source>
        <strain evidence="3 4">LMG 26788</strain>
    </source>
</reference>
<name>A0A6S7EPL4_9BURK</name>
<organism evidence="3 4">
    <name type="scientific">Achromobacter pulmonis</name>
    <dbReference type="NCBI Taxonomy" id="1389932"/>
    <lineage>
        <taxon>Bacteria</taxon>
        <taxon>Pseudomonadati</taxon>
        <taxon>Pseudomonadota</taxon>
        <taxon>Betaproteobacteria</taxon>
        <taxon>Burkholderiales</taxon>
        <taxon>Alcaligenaceae</taxon>
        <taxon>Achromobacter</taxon>
    </lineage>
</organism>
<evidence type="ECO:0000313" key="3">
    <source>
        <dbReference type="EMBL" id="CAB3918062.1"/>
    </source>
</evidence>
<keyword evidence="2" id="KW-0472">Membrane</keyword>
<keyword evidence="2" id="KW-0812">Transmembrane</keyword>
<feature type="compositionally biased region" description="Low complexity" evidence="1">
    <location>
        <begin position="1"/>
        <end position="10"/>
    </location>
</feature>
<dbReference type="InterPro" id="IPR047676">
    <property type="entry name" value="FxLYD_dom"/>
</dbReference>
<dbReference type="NCBIfam" id="NF038353">
    <property type="entry name" value="FxLYD_dom"/>
    <property type="match status" value="1"/>
</dbReference>
<dbReference type="Proteomes" id="UP000494203">
    <property type="component" value="Unassembled WGS sequence"/>
</dbReference>
<evidence type="ECO:0000313" key="4">
    <source>
        <dbReference type="Proteomes" id="UP000494203"/>
    </source>
</evidence>
<feature type="region of interest" description="Disordered" evidence="1">
    <location>
        <begin position="1"/>
        <end position="32"/>
    </location>
</feature>
<evidence type="ECO:0000256" key="2">
    <source>
        <dbReference type="SAM" id="Phobius"/>
    </source>
</evidence>
<dbReference type="EMBL" id="CADIKZ010000023">
    <property type="protein sequence ID" value="CAB3918062.1"/>
    <property type="molecule type" value="Genomic_DNA"/>
</dbReference>
<sequence length="322" mass="33842">MHPAARARPLSLPPSMPAAPGQAVPSPSMTPKQTTINTVTLTCSTCGSAQFTKLDTNEYQCSHCHAVTLVEDNVAQRLEKILRGMQQPAPAARLQPGAVVAIALAVLAAILVPLTASLFNTGSSSRPPSRAAPPPIDAALVKLTDVQEVRAHGRGQLVMLMRNETGRKIEAPRVTATFYQGELTLTSASGSPLARTLLPGEYTPVTISLPDTAYSRYTLTPATPSLARGHARDVAADKVQLVRNDGAYRLVGLLRNQGGTAASSTQVTVMLYDEDGKLVGTGNGYGSASPLAPGALTSFDVRCDMLTEGKVGSYDYMVQSEG</sequence>
<keyword evidence="2" id="KW-1133">Transmembrane helix</keyword>
<evidence type="ECO:0000256" key="1">
    <source>
        <dbReference type="SAM" id="MobiDB-lite"/>
    </source>
</evidence>
<gene>
    <name evidence="3" type="ORF">LMG26788_05179</name>
</gene>